<feature type="non-terminal residue" evidence="1">
    <location>
        <position position="234"/>
    </location>
</feature>
<dbReference type="SUPFAM" id="SSF48452">
    <property type="entry name" value="TPR-like"/>
    <property type="match status" value="1"/>
</dbReference>
<dbReference type="NCBIfam" id="NF047558">
    <property type="entry name" value="TPR_END_plus"/>
    <property type="match status" value="1"/>
</dbReference>
<organism evidence="1">
    <name type="scientific">marine metagenome</name>
    <dbReference type="NCBI Taxonomy" id="408172"/>
    <lineage>
        <taxon>unclassified sequences</taxon>
        <taxon>metagenomes</taxon>
        <taxon>ecological metagenomes</taxon>
    </lineage>
</organism>
<dbReference type="AlphaFoldDB" id="A0A382ZDZ3"/>
<evidence type="ECO:0008006" key="2">
    <source>
        <dbReference type="Google" id="ProtNLM"/>
    </source>
</evidence>
<dbReference type="Gene3D" id="1.25.40.10">
    <property type="entry name" value="Tetratricopeptide repeat domain"/>
    <property type="match status" value="1"/>
</dbReference>
<dbReference type="EMBL" id="UINC01183135">
    <property type="protein sequence ID" value="SVD93727.1"/>
    <property type="molecule type" value="Genomic_DNA"/>
</dbReference>
<reference evidence="1" key="1">
    <citation type="submission" date="2018-05" db="EMBL/GenBank/DDBJ databases">
        <authorList>
            <person name="Lanie J.A."/>
            <person name="Ng W.-L."/>
            <person name="Kazmierczak K.M."/>
            <person name="Andrzejewski T.M."/>
            <person name="Davidsen T.M."/>
            <person name="Wayne K.J."/>
            <person name="Tettelin H."/>
            <person name="Glass J.I."/>
            <person name="Rusch D."/>
            <person name="Podicherti R."/>
            <person name="Tsui H.-C.T."/>
            <person name="Winkler M.E."/>
        </authorList>
    </citation>
    <scope>NUCLEOTIDE SEQUENCE</scope>
</reference>
<gene>
    <name evidence="1" type="ORF">METZ01_LOCUS446581</name>
</gene>
<protein>
    <recommendedName>
        <fullName evidence="2">Tetratricopeptide repeat protein</fullName>
    </recommendedName>
</protein>
<proteinExistence type="predicted"/>
<sequence>MYFAGIFSTCFLLVPVILSTWSFAADEPRKSSILDLPRLQASQIARQAQVVLLMRGMEFDKAESMLRLMTRHNPKSPATRYNLACLLALREQTNEAFEQLELAVELGFRNIAHLENDPDLLNLRKDKRFSAVLKVAAKPFEGSVWPKFPKPVPAVVKDGEVILNELNLGYDPKVGLFLGLVGRAKNVEELTIAKGQGKVGDLLHEWFEEGTAAGNRGDFYDNHDGDHSNMNFRG</sequence>
<dbReference type="InterPro" id="IPR011990">
    <property type="entry name" value="TPR-like_helical_dom_sf"/>
</dbReference>
<evidence type="ECO:0000313" key="1">
    <source>
        <dbReference type="EMBL" id="SVD93727.1"/>
    </source>
</evidence>
<name>A0A382ZDZ3_9ZZZZ</name>
<accession>A0A382ZDZ3</accession>